<dbReference type="Proteomes" id="UP000467249">
    <property type="component" value="Chromosome"/>
</dbReference>
<feature type="region of interest" description="Disordered" evidence="1">
    <location>
        <begin position="15"/>
        <end position="55"/>
    </location>
</feature>
<proteinExistence type="predicted"/>
<dbReference type="KEGG" id="many:MANY_01600"/>
<name>A0A6N4W384_9MYCO</name>
<reference evidence="2 3" key="1">
    <citation type="journal article" date="2019" name="Emerg. Microbes Infect.">
        <title>Comprehensive subspecies identification of 175 nontuberculous mycobacteria species based on 7547 genomic profiles.</title>
        <authorList>
            <person name="Matsumoto Y."/>
            <person name="Kinjo T."/>
            <person name="Motooka D."/>
            <person name="Nabeya D."/>
            <person name="Jung N."/>
            <person name="Uechi K."/>
            <person name="Horii T."/>
            <person name="Iida T."/>
            <person name="Fujita J."/>
            <person name="Nakamura S."/>
        </authorList>
    </citation>
    <scope>NUCLEOTIDE SEQUENCE [LARGE SCALE GENOMIC DNA]</scope>
    <source>
        <strain evidence="2 3">JCM 30275</strain>
    </source>
</reference>
<evidence type="ECO:0000313" key="2">
    <source>
        <dbReference type="EMBL" id="BBZ74823.1"/>
    </source>
</evidence>
<feature type="compositionally biased region" description="Polar residues" evidence="1">
    <location>
        <begin position="17"/>
        <end position="30"/>
    </location>
</feature>
<organism evidence="2 3">
    <name type="scientific">Mycolicibacterium anyangense</name>
    <dbReference type="NCBI Taxonomy" id="1431246"/>
    <lineage>
        <taxon>Bacteria</taxon>
        <taxon>Bacillati</taxon>
        <taxon>Actinomycetota</taxon>
        <taxon>Actinomycetes</taxon>
        <taxon>Mycobacteriales</taxon>
        <taxon>Mycobacteriaceae</taxon>
        <taxon>Mycolicibacterium</taxon>
    </lineage>
</organism>
<sequence>MCFELFSAQDTIDTRHTGSLPNHSARTVLTEQVDDSEDVQDKIRPSPFDVDQCRG</sequence>
<evidence type="ECO:0000313" key="3">
    <source>
        <dbReference type="Proteomes" id="UP000467249"/>
    </source>
</evidence>
<gene>
    <name evidence="2" type="ORF">MANY_01600</name>
</gene>
<evidence type="ECO:0000256" key="1">
    <source>
        <dbReference type="SAM" id="MobiDB-lite"/>
    </source>
</evidence>
<dbReference type="AlphaFoldDB" id="A0A6N4W384"/>
<keyword evidence="3" id="KW-1185">Reference proteome</keyword>
<accession>A0A6N4W384</accession>
<protein>
    <submittedName>
        <fullName evidence="2">Uncharacterized protein</fullName>
    </submittedName>
</protein>
<dbReference type="EMBL" id="AP022620">
    <property type="protein sequence ID" value="BBZ74823.1"/>
    <property type="molecule type" value="Genomic_DNA"/>
</dbReference>